<feature type="region of interest" description="Disordered" evidence="5">
    <location>
        <begin position="18"/>
        <end position="40"/>
    </location>
</feature>
<feature type="domain" description="G" evidence="6">
    <location>
        <begin position="86"/>
        <end position="195"/>
    </location>
</feature>
<keyword evidence="4" id="KW-0472">Membrane</keyword>
<keyword evidence="2" id="KW-0812">Transmembrane</keyword>
<evidence type="ECO:0000259" key="6">
    <source>
        <dbReference type="Pfam" id="PF01926"/>
    </source>
</evidence>
<gene>
    <name evidence="7" type="ORF">A2008_06510</name>
</gene>
<evidence type="ECO:0000313" key="8">
    <source>
        <dbReference type="Proteomes" id="UP000178735"/>
    </source>
</evidence>
<protein>
    <recommendedName>
        <fullName evidence="6">G domain-containing protein</fullName>
    </recommendedName>
</protein>
<reference evidence="7 8" key="1">
    <citation type="journal article" date="2016" name="Nat. Commun.">
        <title>Thousands of microbial genomes shed light on interconnected biogeochemical processes in an aquifer system.</title>
        <authorList>
            <person name="Anantharaman K."/>
            <person name="Brown C.T."/>
            <person name="Hug L.A."/>
            <person name="Sharon I."/>
            <person name="Castelle C.J."/>
            <person name="Probst A.J."/>
            <person name="Thomas B.C."/>
            <person name="Singh A."/>
            <person name="Wilkins M.J."/>
            <person name="Karaoz U."/>
            <person name="Brodie E.L."/>
            <person name="Williams K.H."/>
            <person name="Hubbard S.S."/>
            <person name="Banfield J.F."/>
        </authorList>
    </citation>
    <scope>NUCLEOTIDE SEQUENCE [LARGE SCALE GENOMIC DNA]</scope>
</reference>
<dbReference type="SUPFAM" id="SSF52540">
    <property type="entry name" value="P-loop containing nucleoside triphosphate hydrolases"/>
    <property type="match status" value="1"/>
</dbReference>
<keyword evidence="3" id="KW-1133">Transmembrane helix</keyword>
<evidence type="ECO:0000256" key="1">
    <source>
        <dbReference type="ARBA" id="ARBA00004141"/>
    </source>
</evidence>
<dbReference type="AlphaFoldDB" id="A0A1F7WLS2"/>
<evidence type="ECO:0000256" key="4">
    <source>
        <dbReference type="ARBA" id="ARBA00023136"/>
    </source>
</evidence>
<evidence type="ECO:0000256" key="3">
    <source>
        <dbReference type="ARBA" id="ARBA00022989"/>
    </source>
</evidence>
<dbReference type="GO" id="GO:0005525">
    <property type="term" value="F:GTP binding"/>
    <property type="evidence" value="ECO:0007669"/>
    <property type="project" value="InterPro"/>
</dbReference>
<evidence type="ECO:0000256" key="2">
    <source>
        <dbReference type="ARBA" id="ARBA00022692"/>
    </source>
</evidence>
<comment type="subcellular location">
    <subcellularLocation>
        <location evidence="1">Membrane</location>
        <topology evidence="1">Multi-pass membrane protein</topology>
    </subcellularLocation>
</comment>
<sequence>MDFQKELESLIKHFKDQYASGGNTGTGGDKSRAGAKQDSGCGRAYTEETVNVEWQETKFEGEFEGAWKKAEQSVEADLGAATLNIPVVGTVNCGKSSFIKAVTGREDIKESPKAGETVEVNRYEFPGCKNVFIYDTPGLEDVNSHISAKATTFIEQNADLVLYFVNSSAGVTSNVKKAFFDIKNLNKPVVTILSKIDTLGDESDYKIAIDDCNEKLCIVKDEHKAIGVSTKKNAPPVGLEAAVARITALLNSEAKIILWGRLCRFKEDQASSIINWSAGEAFGVGALPIPGSDAIALSGIQFKMIYQLAKLYEKELNKEFVQNVFLQLGINSIGKKIFVAVSKGVSWMFGPPGPAIVSAVAAVTAGSITYGLGHTFKKILMAKVPPSVEELVKSFQQKSNEYYKSYNKIQQL</sequence>
<evidence type="ECO:0000256" key="5">
    <source>
        <dbReference type="SAM" id="MobiDB-lite"/>
    </source>
</evidence>
<dbReference type="GO" id="GO:0016020">
    <property type="term" value="C:membrane"/>
    <property type="evidence" value="ECO:0007669"/>
    <property type="project" value="UniProtKB-SubCell"/>
</dbReference>
<dbReference type="GO" id="GO:0002098">
    <property type="term" value="P:tRNA wobble uridine modification"/>
    <property type="evidence" value="ECO:0007669"/>
    <property type="project" value="TreeGrafter"/>
</dbReference>
<dbReference type="PANTHER" id="PTHR42714:SF2">
    <property type="entry name" value="TRNA MODIFICATION GTPASE GTPBP3, MITOCHONDRIAL"/>
    <property type="match status" value="1"/>
</dbReference>
<dbReference type="Pfam" id="PF05128">
    <property type="entry name" value="DUF697"/>
    <property type="match status" value="1"/>
</dbReference>
<dbReference type="GO" id="GO:0030488">
    <property type="term" value="P:tRNA methylation"/>
    <property type="evidence" value="ECO:0007669"/>
    <property type="project" value="TreeGrafter"/>
</dbReference>
<dbReference type="Proteomes" id="UP000178735">
    <property type="component" value="Unassembled WGS sequence"/>
</dbReference>
<dbReference type="STRING" id="1817813.A2008_06510"/>
<accession>A0A1F7WLS2</accession>
<dbReference type="InterPro" id="IPR006073">
    <property type="entry name" value="GTP-bd"/>
</dbReference>
<organism evidence="7 8">
    <name type="scientific">Candidatus Wallbacteria bacterium GWC2_49_35</name>
    <dbReference type="NCBI Taxonomy" id="1817813"/>
    <lineage>
        <taxon>Bacteria</taxon>
        <taxon>Candidatus Walliibacteriota</taxon>
    </lineage>
</organism>
<dbReference type="PANTHER" id="PTHR42714">
    <property type="entry name" value="TRNA MODIFICATION GTPASE GTPBP3"/>
    <property type="match status" value="1"/>
</dbReference>
<dbReference type="Gene3D" id="3.40.50.300">
    <property type="entry name" value="P-loop containing nucleotide triphosphate hydrolases"/>
    <property type="match status" value="1"/>
</dbReference>
<comment type="caution">
    <text evidence="7">The sequence shown here is derived from an EMBL/GenBank/DDBJ whole genome shotgun (WGS) entry which is preliminary data.</text>
</comment>
<name>A0A1F7WLS2_9BACT</name>
<dbReference type="CDD" id="cd00882">
    <property type="entry name" value="Ras_like_GTPase"/>
    <property type="match status" value="1"/>
</dbReference>
<evidence type="ECO:0000313" key="7">
    <source>
        <dbReference type="EMBL" id="OGM03339.1"/>
    </source>
</evidence>
<proteinExistence type="predicted"/>
<dbReference type="GO" id="GO:0005737">
    <property type="term" value="C:cytoplasm"/>
    <property type="evidence" value="ECO:0007669"/>
    <property type="project" value="TreeGrafter"/>
</dbReference>
<dbReference type="InterPro" id="IPR021147">
    <property type="entry name" value="DUF697"/>
</dbReference>
<dbReference type="Pfam" id="PF01926">
    <property type="entry name" value="MMR_HSR1"/>
    <property type="match status" value="1"/>
</dbReference>
<dbReference type="EMBL" id="MGFH01000173">
    <property type="protein sequence ID" value="OGM03339.1"/>
    <property type="molecule type" value="Genomic_DNA"/>
</dbReference>
<dbReference type="InterPro" id="IPR027417">
    <property type="entry name" value="P-loop_NTPase"/>
</dbReference>